<dbReference type="GO" id="GO:0016491">
    <property type="term" value="F:oxidoreductase activity"/>
    <property type="evidence" value="ECO:0007669"/>
    <property type="project" value="UniProtKB-KW"/>
</dbReference>
<dbReference type="EC" id="1.9.3.1" evidence="2"/>
<keyword evidence="1" id="KW-0472">Membrane</keyword>
<proteinExistence type="predicted"/>
<gene>
    <name evidence="2" type="ORF">MNB_SM-6-487</name>
</gene>
<feature type="transmembrane region" description="Helical" evidence="1">
    <location>
        <begin position="6"/>
        <end position="26"/>
    </location>
</feature>
<keyword evidence="2" id="KW-0560">Oxidoreductase</keyword>
<reference evidence="2" key="1">
    <citation type="submission" date="2016-10" db="EMBL/GenBank/DDBJ databases">
        <authorList>
            <person name="de Groot N.N."/>
        </authorList>
    </citation>
    <scope>NUCLEOTIDE SEQUENCE</scope>
</reference>
<evidence type="ECO:0000256" key="1">
    <source>
        <dbReference type="SAM" id="Phobius"/>
    </source>
</evidence>
<dbReference type="EMBL" id="FPHK01000073">
    <property type="protein sequence ID" value="SFV63876.1"/>
    <property type="molecule type" value="Genomic_DNA"/>
</dbReference>
<keyword evidence="1" id="KW-1133">Transmembrane helix</keyword>
<evidence type="ECO:0000313" key="2">
    <source>
        <dbReference type="EMBL" id="SFV63876.1"/>
    </source>
</evidence>
<dbReference type="Pfam" id="PF05545">
    <property type="entry name" value="FixQ"/>
    <property type="match status" value="1"/>
</dbReference>
<organism evidence="2">
    <name type="scientific">hydrothermal vent metagenome</name>
    <dbReference type="NCBI Taxonomy" id="652676"/>
    <lineage>
        <taxon>unclassified sequences</taxon>
        <taxon>metagenomes</taxon>
        <taxon>ecological metagenomes</taxon>
    </lineage>
</organism>
<dbReference type="InterPro" id="IPR008621">
    <property type="entry name" value="Cbb3-typ_cyt_oxidase_comp"/>
</dbReference>
<dbReference type="AlphaFoldDB" id="A0A1W1CDL8"/>
<protein>
    <submittedName>
        <fullName evidence="2">Cytochrome c oxidase subunit CcoQ</fullName>
        <ecNumber evidence="2">1.9.3.1</ecNumber>
    </submittedName>
</protein>
<sequence length="67" mass="7775">MDFNEFAAYAYFFLVVFLVVGTYSYVYHLYTKRKDASGVDYEHYSNMALKDDIGDTPVKPVSKSEEK</sequence>
<accession>A0A1W1CDL8</accession>
<keyword evidence="1" id="KW-0812">Transmembrane</keyword>
<name>A0A1W1CDL8_9ZZZZ</name>